<sequence length="77" mass="8312">MLYTKLLFLFSLVCAAICADTPAGKVAKVAHGAGPLDAPDIEELVVVRQKDKYVARRYGSYAATKQSPVLNEGNDEL</sequence>
<keyword evidence="1" id="KW-0732">Signal</keyword>
<evidence type="ECO:0000313" key="3">
    <source>
        <dbReference type="Proteomes" id="UP000031512"/>
    </source>
</evidence>
<organism evidence="2 3">
    <name type="scientific">Theileria equi strain WA</name>
    <dbReference type="NCBI Taxonomy" id="1537102"/>
    <lineage>
        <taxon>Eukaryota</taxon>
        <taxon>Sar</taxon>
        <taxon>Alveolata</taxon>
        <taxon>Apicomplexa</taxon>
        <taxon>Aconoidasida</taxon>
        <taxon>Piroplasmida</taxon>
        <taxon>Theileriidae</taxon>
        <taxon>Theileria</taxon>
    </lineage>
</organism>
<evidence type="ECO:0000313" key="2">
    <source>
        <dbReference type="EMBL" id="AFZ81284.1"/>
    </source>
</evidence>
<dbReference type="EMBL" id="CP001670">
    <property type="protein sequence ID" value="AFZ81284.1"/>
    <property type="molecule type" value="Genomic_DNA"/>
</dbReference>
<dbReference type="GeneID" id="15805504"/>
<reference evidence="2 3" key="1">
    <citation type="journal article" date="2012" name="BMC Genomics">
        <title>Comparative genomic analysis and phylogenetic position of Theileria equi.</title>
        <authorList>
            <person name="Kappmeyer L.S."/>
            <person name="Thiagarajan M."/>
            <person name="Herndon D.R."/>
            <person name="Ramsay J.D."/>
            <person name="Caler E."/>
            <person name="Djikeng A."/>
            <person name="Gillespie J.J."/>
            <person name="Lau A.O."/>
            <person name="Roalson E.H."/>
            <person name="Silva J.C."/>
            <person name="Silva M.G."/>
            <person name="Suarez C.E."/>
            <person name="Ueti M.W."/>
            <person name="Nene V.M."/>
            <person name="Mealey R.H."/>
            <person name="Knowles D.P."/>
            <person name="Brayton K.A."/>
        </authorList>
    </citation>
    <scope>NUCLEOTIDE SEQUENCE [LARGE SCALE GENOMIC DNA]</scope>
    <source>
        <strain evidence="2 3">WA</strain>
    </source>
</reference>
<protein>
    <submittedName>
        <fullName evidence="2">Signal peptide-containing protein</fullName>
    </submittedName>
</protein>
<evidence type="ECO:0000256" key="1">
    <source>
        <dbReference type="SAM" id="SignalP"/>
    </source>
</evidence>
<gene>
    <name evidence="2" type="ORF">BEWA_006930</name>
</gene>
<feature type="chain" id="PRO_5003939503" evidence="1">
    <location>
        <begin position="19"/>
        <end position="77"/>
    </location>
</feature>
<dbReference type="VEuPathDB" id="PiroplasmaDB:BEWA_006930"/>
<dbReference type="AlphaFoldDB" id="L0B2D4"/>
<proteinExistence type="predicted"/>
<dbReference type="RefSeq" id="XP_004830950.1">
    <property type="nucleotide sequence ID" value="XM_004830893.1"/>
</dbReference>
<accession>L0B2D4</accession>
<name>L0B2D4_THEEQ</name>
<feature type="signal peptide" evidence="1">
    <location>
        <begin position="1"/>
        <end position="18"/>
    </location>
</feature>
<dbReference type="Proteomes" id="UP000031512">
    <property type="component" value="Chromosome 3"/>
</dbReference>
<keyword evidence="3" id="KW-1185">Reference proteome</keyword>
<dbReference type="KEGG" id="beq:BEWA_006930"/>